<dbReference type="InterPro" id="IPR017850">
    <property type="entry name" value="Alkaline_phosphatase_core_sf"/>
</dbReference>
<proteinExistence type="predicted"/>
<dbReference type="PANTHER" id="PTHR43751">
    <property type="entry name" value="SULFATASE"/>
    <property type="match status" value="1"/>
</dbReference>
<evidence type="ECO:0000313" key="3">
    <source>
        <dbReference type="EMBL" id="EMI19568.1"/>
    </source>
</evidence>
<dbReference type="CDD" id="cd16027">
    <property type="entry name" value="SGSH"/>
    <property type="match status" value="1"/>
</dbReference>
<dbReference type="InterPro" id="IPR052701">
    <property type="entry name" value="GAG_Ulvan_Degrading_Sulfatases"/>
</dbReference>
<dbReference type="InterPro" id="IPR000917">
    <property type="entry name" value="Sulfatase_N"/>
</dbReference>
<dbReference type="AlphaFoldDB" id="M5RJR9"/>
<organism evidence="3 4">
    <name type="scientific">Rhodopirellula maiorica SM1</name>
    <dbReference type="NCBI Taxonomy" id="1265738"/>
    <lineage>
        <taxon>Bacteria</taxon>
        <taxon>Pseudomonadati</taxon>
        <taxon>Planctomycetota</taxon>
        <taxon>Planctomycetia</taxon>
        <taxon>Pirellulales</taxon>
        <taxon>Pirellulaceae</taxon>
        <taxon>Novipirellula</taxon>
    </lineage>
</organism>
<dbReference type="Proteomes" id="UP000011991">
    <property type="component" value="Unassembled WGS sequence"/>
</dbReference>
<comment type="caution">
    <text evidence="3">The sequence shown here is derived from an EMBL/GenBank/DDBJ whole genome shotgun (WGS) entry which is preliminary data.</text>
</comment>
<gene>
    <name evidence="3" type="ORF">RMSM_03509</name>
</gene>
<dbReference type="Gene3D" id="2.60.120.260">
    <property type="entry name" value="Galactose-binding domain-like"/>
    <property type="match status" value="1"/>
</dbReference>
<protein>
    <submittedName>
        <fullName evidence="3">Sulfatase atsG</fullName>
    </submittedName>
</protein>
<keyword evidence="4" id="KW-1185">Reference proteome</keyword>
<dbReference type="PATRIC" id="fig|1265738.3.peg.3508"/>
<dbReference type="PANTHER" id="PTHR43751:SF1">
    <property type="entry name" value="SULFATASE ATSG-RELATED"/>
    <property type="match status" value="1"/>
</dbReference>
<feature type="domain" description="Sulfatase N-terminal" evidence="1">
    <location>
        <begin position="181"/>
        <end position="271"/>
    </location>
</feature>
<dbReference type="EMBL" id="ANOG01000506">
    <property type="protein sequence ID" value="EMI19568.1"/>
    <property type="molecule type" value="Genomic_DNA"/>
</dbReference>
<reference evidence="3 4" key="1">
    <citation type="journal article" date="2013" name="Mar. Genomics">
        <title>Expression of sulfatases in Rhodopirellula baltica and the diversity of sulfatases in the genus Rhodopirellula.</title>
        <authorList>
            <person name="Wegner C.E."/>
            <person name="Richter-Heitmann T."/>
            <person name="Klindworth A."/>
            <person name="Klockow C."/>
            <person name="Richter M."/>
            <person name="Achstetter T."/>
            <person name="Glockner F.O."/>
            <person name="Harder J."/>
        </authorList>
    </citation>
    <scope>NUCLEOTIDE SEQUENCE [LARGE SCALE GENOMIC DNA]</scope>
    <source>
        <strain evidence="3 4">SM1</strain>
    </source>
</reference>
<sequence length="597" mass="66697">MRRDSVAGDLYVPEGVTVANRGSLLASDIDGIVIDDEQATLVGDWRSDGDLPNYVGQGYLYSWGGGAKATYPVNVEKPGFYEVQINWHPHGNRARQLAVLVTDATGEHRITIDQTGKPDDETHFRSLGVYQFKANDSGKVLIDSDGARGVTHIDAVVLRPSEKKVAPKSPQNGDQTNRSKPDIIWILAEDISNELSCYGEPGVQTPNIDLLADDGVRYQRAYCTGPACSISRSAMMSGVYQTRIDAHDHRRIGSFTFPAITQYLRSAGYFSAKGCGYSGKTDLNFTPAEKLFDGNDWAEADPEKPVFAQITLAATHRMDTRGKKWDEIRDQSKDPVPLDDVRLPPYFPDVPEVRRDWAVYLDQIEYVDTQVGEILARLESEGRYDNAMIIFCGDNGRCHLRGKNWLYEPGLKVPLVIKWPGGKRSGDVVDGMVSMLDVTATVVDVANATPTEKLDGQSLTNDRFTRELIFAARDAGGEVKDHIRSVCNGRWKYIRNYVPELGYTESKYTREHRPMRNIMLKLRERGELTQTQLLVLAGTKPEEELYDLKADPHEINNLADDAQHEDVKGRLVIQLNQWIESCNDTGLKELGTKLVSQ</sequence>
<feature type="domain" description="Golvesin/Xly CBD-like" evidence="2">
    <location>
        <begin position="35"/>
        <end position="155"/>
    </location>
</feature>
<dbReference type="Pfam" id="PF25275">
    <property type="entry name" value="Golvesin_C"/>
    <property type="match status" value="1"/>
</dbReference>
<evidence type="ECO:0000259" key="2">
    <source>
        <dbReference type="Pfam" id="PF25275"/>
    </source>
</evidence>
<accession>M5RJR9</accession>
<dbReference type="Pfam" id="PF00884">
    <property type="entry name" value="Sulfatase"/>
    <property type="match status" value="2"/>
</dbReference>
<dbReference type="SUPFAM" id="SSF53649">
    <property type="entry name" value="Alkaline phosphatase-like"/>
    <property type="match status" value="1"/>
</dbReference>
<dbReference type="InterPro" id="IPR033803">
    <property type="entry name" value="CBD-like_Golvesin-Xly"/>
</dbReference>
<evidence type="ECO:0000259" key="1">
    <source>
        <dbReference type="Pfam" id="PF00884"/>
    </source>
</evidence>
<evidence type="ECO:0000313" key="4">
    <source>
        <dbReference type="Proteomes" id="UP000011991"/>
    </source>
</evidence>
<dbReference type="Gene3D" id="3.40.720.10">
    <property type="entry name" value="Alkaline Phosphatase, subunit A"/>
    <property type="match status" value="1"/>
</dbReference>
<feature type="domain" description="Sulfatase N-terminal" evidence="1">
    <location>
        <begin position="295"/>
        <end position="447"/>
    </location>
</feature>
<name>M5RJR9_9BACT</name>